<keyword evidence="6 12" id="KW-0762">Sugar transport</keyword>
<proteinExistence type="inferred from homology"/>
<feature type="transmembrane region" description="Helical" evidence="11">
    <location>
        <begin position="6"/>
        <end position="27"/>
    </location>
</feature>
<evidence type="ECO:0000256" key="6">
    <source>
        <dbReference type="ARBA" id="ARBA00022597"/>
    </source>
</evidence>
<organism evidence="12 13">
    <name type="scientific">Mizuhopecten yessoensis</name>
    <name type="common">Japanese scallop</name>
    <name type="synonym">Patinopecten yessoensis</name>
    <dbReference type="NCBI Taxonomy" id="6573"/>
    <lineage>
        <taxon>Eukaryota</taxon>
        <taxon>Metazoa</taxon>
        <taxon>Spiralia</taxon>
        <taxon>Lophotrochozoa</taxon>
        <taxon>Mollusca</taxon>
        <taxon>Bivalvia</taxon>
        <taxon>Autobranchia</taxon>
        <taxon>Pteriomorphia</taxon>
        <taxon>Pectinida</taxon>
        <taxon>Pectinoidea</taxon>
        <taxon>Pectinidae</taxon>
        <taxon>Mizuhopecten</taxon>
    </lineage>
</organism>
<dbReference type="InterPro" id="IPR047664">
    <property type="entry name" value="SWEET"/>
</dbReference>
<dbReference type="PANTHER" id="PTHR10791">
    <property type="entry name" value="RAG1-ACTIVATING PROTEIN 1"/>
    <property type="match status" value="1"/>
</dbReference>
<accession>A0A210QE04</accession>
<evidence type="ECO:0000256" key="3">
    <source>
        <dbReference type="ARBA" id="ARBA00021741"/>
    </source>
</evidence>
<evidence type="ECO:0000256" key="5">
    <source>
        <dbReference type="ARBA" id="ARBA00022475"/>
    </source>
</evidence>
<evidence type="ECO:0000256" key="8">
    <source>
        <dbReference type="ARBA" id="ARBA00022737"/>
    </source>
</evidence>
<comment type="subcellular location">
    <subcellularLocation>
        <location evidence="1">Cell membrane</location>
        <topology evidence="1">Multi-pass membrane protein</topology>
    </subcellularLocation>
</comment>
<keyword evidence="5" id="KW-1003">Cell membrane</keyword>
<evidence type="ECO:0000313" key="13">
    <source>
        <dbReference type="Proteomes" id="UP000242188"/>
    </source>
</evidence>
<evidence type="ECO:0000256" key="1">
    <source>
        <dbReference type="ARBA" id="ARBA00004651"/>
    </source>
</evidence>
<feature type="transmembrane region" description="Helical" evidence="11">
    <location>
        <begin position="65"/>
        <end position="86"/>
    </location>
</feature>
<evidence type="ECO:0000313" key="12">
    <source>
        <dbReference type="EMBL" id="OWF46949.1"/>
    </source>
</evidence>
<dbReference type="AlphaFoldDB" id="A0A210QE04"/>
<dbReference type="OrthoDB" id="409725at2759"/>
<dbReference type="InterPro" id="IPR004316">
    <property type="entry name" value="SWEET_rpt"/>
</dbReference>
<dbReference type="Gene3D" id="1.20.1280.290">
    <property type="match status" value="2"/>
</dbReference>
<evidence type="ECO:0000256" key="11">
    <source>
        <dbReference type="SAM" id="Phobius"/>
    </source>
</evidence>
<evidence type="ECO:0000256" key="9">
    <source>
        <dbReference type="ARBA" id="ARBA00022989"/>
    </source>
</evidence>
<dbReference type="PANTHER" id="PTHR10791:SF30">
    <property type="entry name" value="SUGAR TRANSPORTER SWEET1"/>
    <property type="match status" value="1"/>
</dbReference>
<comment type="similarity">
    <text evidence="2">Belongs to the SWEET sugar transporter family.</text>
</comment>
<sequence length="212" mass="23597">MEVLTIVEVVTQIVTYLMFASGIPPCLHMYRTKSTKNVPFTFFALGVVNGFTGLLYGYLSNLPPLIYVNAVGLTLNCIYVLTYLAVCQSKGSTIAQLVSLCSPLVLYYKYITSQGNSEPVVLDQLGAFMFFVTVCLMLSTFLEVIQCVQEKSVDGLSRSMLYVGLSCCLCWLIYGFMLEDFYIYAPNVIGIAASIWKIFLIFIYGGKSKKID</sequence>
<keyword evidence="13" id="KW-1185">Reference proteome</keyword>
<evidence type="ECO:0000256" key="4">
    <source>
        <dbReference type="ARBA" id="ARBA00022448"/>
    </source>
</evidence>
<dbReference type="Proteomes" id="UP000242188">
    <property type="component" value="Unassembled WGS sequence"/>
</dbReference>
<feature type="transmembrane region" description="Helical" evidence="11">
    <location>
        <begin position="125"/>
        <end position="148"/>
    </location>
</feature>
<evidence type="ECO:0000256" key="10">
    <source>
        <dbReference type="ARBA" id="ARBA00023136"/>
    </source>
</evidence>
<keyword evidence="10 11" id="KW-0472">Membrane</keyword>
<feature type="transmembrane region" description="Helical" evidence="11">
    <location>
        <begin position="160"/>
        <end position="177"/>
    </location>
</feature>
<feature type="transmembrane region" description="Helical" evidence="11">
    <location>
        <begin position="183"/>
        <end position="204"/>
    </location>
</feature>
<dbReference type="Pfam" id="PF03083">
    <property type="entry name" value="MtN3_slv"/>
    <property type="match status" value="2"/>
</dbReference>
<dbReference type="EMBL" id="NEDP02004063">
    <property type="protein sequence ID" value="OWF46949.1"/>
    <property type="molecule type" value="Genomic_DNA"/>
</dbReference>
<keyword evidence="8" id="KW-0677">Repeat</keyword>
<feature type="transmembrane region" description="Helical" evidence="11">
    <location>
        <begin position="39"/>
        <end position="59"/>
    </location>
</feature>
<evidence type="ECO:0000256" key="2">
    <source>
        <dbReference type="ARBA" id="ARBA00007809"/>
    </source>
</evidence>
<protein>
    <recommendedName>
        <fullName evidence="3">Sugar transporter SWEET1</fullName>
    </recommendedName>
</protein>
<keyword evidence="7 11" id="KW-0812">Transmembrane</keyword>
<keyword evidence="9 11" id="KW-1133">Transmembrane helix</keyword>
<reference evidence="12 13" key="1">
    <citation type="journal article" date="2017" name="Nat. Ecol. Evol.">
        <title>Scallop genome provides insights into evolution of bilaterian karyotype and development.</title>
        <authorList>
            <person name="Wang S."/>
            <person name="Zhang J."/>
            <person name="Jiao W."/>
            <person name="Li J."/>
            <person name="Xun X."/>
            <person name="Sun Y."/>
            <person name="Guo X."/>
            <person name="Huan P."/>
            <person name="Dong B."/>
            <person name="Zhang L."/>
            <person name="Hu X."/>
            <person name="Sun X."/>
            <person name="Wang J."/>
            <person name="Zhao C."/>
            <person name="Wang Y."/>
            <person name="Wang D."/>
            <person name="Huang X."/>
            <person name="Wang R."/>
            <person name="Lv J."/>
            <person name="Li Y."/>
            <person name="Zhang Z."/>
            <person name="Liu B."/>
            <person name="Lu W."/>
            <person name="Hui Y."/>
            <person name="Liang J."/>
            <person name="Zhou Z."/>
            <person name="Hou R."/>
            <person name="Li X."/>
            <person name="Liu Y."/>
            <person name="Li H."/>
            <person name="Ning X."/>
            <person name="Lin Y."/>
            <person name="Zhao L."/>
            <person name="Xing Q."/>
            <person name="Dou J."/>
            <person name="Li Y."/>
            <person name="Mao J."/>
            <person name="Guo H."/>
            <person name="Dou H."/>
            <person name="Li T."/>
            <person name="Mu C."/>
            <person name="Jiang W."/>
            <person name="Fu Q."/>
            <person name="Fu X."/>
            <person name="Miao Y."/>
            <person name="Liu J."/>
            <person name="Yu Q."/>
            <person name="Li R."/>
            <person name="Liao H."/>
            <person name="Li X."/>
            <person name="Kong Y."/>
            <person name="Jiang Z."/>
            <person name="Chourrout D."/>
            <person name="Li R."/>
            <person name="Bao Z."/>
        </authorList>
    </citation>
    <scope>NUCLEOTIDE SEQUENCE [LARGE SCALE GENOMIC DNA]</scope>
    <source>
        <strain evidence="12 13">PY_sf001</strain>
    </source>
</reference>
<gene>
    <name evidence="12" type="ORF">KP79_PYT14917</name>
</gene>
<dbReference type="GO" id="GO:0051119">
    <property type="term" value="F:sugar transmembrane transporter activity"/>
    <property type="evidence" value="ECO:0007669"/>
    <property type="project" value="InterPro"/>
</dbReference>
<feature type="transmembrane region" description="Helical" evidence="11">
    <location>
        <begin position="93"/>
        <end position="110"/>
    </location>
</feature>
<evidence type="ECO:0000256" key="7">
    <source>
        <dbReference type="ARBA" id="ARBA00022692"/>
    </source>
</evidence>
<dbReference type="GO" id="GO:0005886">
    <property type="term" value="C:plasma membrane"/>
    <property type="evidence" value="ECO:0007669"/>
    <property type="project" value="UniProtKB-SubCell"/>
</dbReference>
<comment type="caution">
    <text evidence="12">The sequence shown here is derived from an EMBL/GenBank/DDBJ whole genome shotgun (WGS) entry which is preliminary data.</text>
</comment>
<keyword evidence="4" id="KW-0813">Transport</keyword>
<name>A0A210QE04_MIZYE</name>